<dbReference type="InterPro" id="IPR012978">
    <property type="entry name" value="HEAT_RRP12"/>
</dbReference>
<feature type="region of interest" description="Disordered" evidence="2">
    <location>
        <begin position="748"/>
        <end position="791"/>
    </location>
</feature>
<name>A0A423SHG3_PENVA</name>
<dbReference type="Pfam" id="PF08161">
    <property type="entry name" value="RRP12_HEAT"/>
    <property type="match status" value="1"/>
</dbReference>
<dbReference type="GO" id="GO:0005634">
    <property type="term" value="C:nucleus"/>
    <property type="evidence" value="ECO:0007669"/>
    <property type="project" value="UniProtKB-SubCell"/>
</dbReference>
<dbReference type="Proteomes" id="UP000283509">
    <property type="component" value="Unassembled WGS sequence"/>
</dbReference>
<feature type="region of interest" description="Disordered" evidence="2">
    <location>
        <begin position="590"/>
        <end position="663"/>
    </location>
</feature>
<dbReference type="PANTHER" id="PTHR48287">
    <property type="entry name" value="ARM REPEAT SUPERFAMILY PROTEIN"/>
    <property type="match status" value="1"/>
</dbReference>
<keyword evidence="5" id="KW-1185">Reference proteome</keyword>
<dbReference type="STRING" id="6689.A0A423SHG3"/>
<feature type="compositionally biased region" description="Basic and acidic residues" evidence="2">
    <location>
        <begin position="653"/>
        <end position="663"/>
    </location>
</feature>
<comment type="similarity">
    <text evidence="1">Belongs to the RRP12 family.</text>
</comment>
<dbReference type="AlphaFoldDB" id="A0A423SHG3"/>
<feature type="domain" description="RRP12 HEAT" evidence="3">
    <location>
        <begin position="118"/>
        <end position="336"/>
    </location>
</feature>
<organism evidence="4 5">
    <name type="scientific">Penaeus vannamei</name>
    <name type="common">Whiteleg shrimp</name>
    <name type="synonym">Litopenaeus vannamei</name>
    <dbReference type="NCBI Taxonomy" id="6689"/>
    <lineage>
        <taxon>Eukaryota</taxon>
        <taxon>Metazoa</taxon>
        <taxon>Ecdysozoa</taxon>
        <taxon>Arthropoda</taxon>
        <taxon>Crustacea</taxon>
        <taxon>Multicrustacea</taxon>
        <taxon>Malacostraca</taxon>
        <taxon>Eumalacostraca</taxon>
        <taxon>Eucarida</taxon>
        <taxon>Decapoda</taxon>
        <taxon>Dendrobranchiata</taxon>
        <taxon>Penaeoidea</taxon>
        <taxon>Penaeidae</taxon>
        <taxon>Penaeus</taxon>
    </lineage>
</organism>
<dbReference type="SUPFAM" id="SSF48371">
    <property type="entry name" value="ARM repeat"/>
    <property type="match status" value="1"/>
</dbReference>
<dbReference type="OrthoDB" id="2192888at2759"/>
<proteinExistence type="inferred from homology"/>
<feature type="compositionally biased region" description="Basic residues" evidence="2">
    <location>
        <begin position="594"/>
        <end position="604"/>
    </location>
</feature>
<evidence type="ECO:0000313" key="5">
    <source>
        <dbReference type="Proteomes" id="UP000283509"/>
    </source>
</evidence>
<evidence type="ECO:0000256" key="2">
    <source>
        <dbReference type="SAM" id="MobiDB-lite"/>
    </source>
</evidence>
<evidence type="ECO:0000259" key="3">
    <source>
        <dbReference type="Pfam" id="PF08161"/>
    </source>
</evidence>
<protein>
    <recommendedName>
        <fullName evidence="3">RRP12 HEAT domain-containing protein</fullName>
    </recommendedName>
</protein>
<accession>A0A423SHG3</accession>
<reference evidence="4 5" key="2">
    <citation type="submission" date="2019-01" db="EMBL/GenBank/DDBJ databases">
        <title>The decoding of complex shrimp genome reveals the adaptation for benthos swimmer, frequently molting mechanism and breeding impact on genome.</title>
        <authorList>
            <person name="Sun Y."/>
            <person name="Gao Y."/>
            <person name="Yu Y."/>
        </authorList>
    </citation>
    <scope>NUCLEOTIDE SEQUENCE [LARGE SCALE GENOMIC DNA]</scope>
    <source>
        <tissue evidence="4">Muscle</tissue>
    </source>
</reference>
<dbReference type="EMBL" id="QCYY01003408">
    <property type="protein sequence ID" value="ROT63622.1"/>
    <property type="molecule type" value="Genomic_DNA"/>
</dbReference>
<dbReference type="PANTHER" id="PTHR48287:SF1">
    <property type="entry name" value="ARM REPEAT SUPERFAMILY PROTEIN"/>
    <property type="match status" value="1"/>
</dbReference>
<sequence>MATHTKSQPQRLHTITLKTPTFLHSGTNSYIGLPFPRGQQLSKVACESILSVMQLGNSLINASAMQALYSVMVAKPSPEVFPSATNAALITALTTGTSGVPGSLAAVIPSMNDSQPACAWITVLTAALMNLCSTVGPLFPDMMMPCLKNLVTLVRDWNCPVRPHVEHCIGAAVKGLGPKALMSVVPLQITGNIAEDEKHLWVLPLLRRHVKNTELTFFEDYFVHLAGKCFVILNALKEKGEGNSLLSKTYRTVENQIWGLLPSFCDKAKDVEKALSNEKFARVLCDHIKFRDDTRIQVMAAMRNLINDNKENPGRVKPLLTENVNHKEQKAAYRLLEELLSVGTESSSQFITNNLQMLYEILLQSLTAASPASRAPRLRCIRQVLLNLKIDMDEEERETFLQQVVAETVMCCGKGMSSATRKAAFSLLTDVGTTIQKQLQCSPEDTVRHSMKLFLAGLVGSPALAKNSIIAITSLTYQFKGIIPKDVLDLLMNNMCIQLLCKSREIVGACLSFFLATLSFLPVPVMSDYFENIFKTLCKIDPDTQRKFRRRMRDILSRLVRKFGSDRLMALVPPGDGILQKRIRNLRKEEARKKKERQAKRKQGGKAEDSEDEDFVRGAIPPGLDEILAEIDSDDGRSDDDDDDDKKGGRKGKREDRKKGLKEAWIKEDEDNIVDLLDPTAGQAVLSKRPKLKARRPKEGSTGGFEVDENTGRIIITDPDEQKKEKEKKGSSNIEFMEDLDEFLEMKAGVKEGKIKQRKRNLSEGSEENEEPPNKVSGKGPSNVNSKKIAQKKRFDYGSDFRMKKAKGDMMKKGKVMPYAYVQFTKDRLNKRKKAKFQGQFTSLVRGAKKGVAKGSKQKMRSKK</sequence>
<dbReference type="InterPro" id="IPR011989">
    <property type="entry name" value="ARM-like"/>
</dbReference>
<feature type="region of interest" description="Disordered" evidence="2">
    <location>
        <begin position="680"/>
        <end position="734"/>
    </location>
</feature>
<evidence type="ECO:0000313" key="4">
    <source>
        <dbReference type="EMBL" id="ROT63622.1"/>
    </source>
</evidence>
<feature type="compositionally biased region" description="Basic and acidic residues" evidence="2">
    <location>
        <begin position="720"/>
        <end position="730"/>
    </location>
</feature>
<dbReference type="InterPro" id="IPR016024">
    <property type="entry name" value="ARM-type_fold"/>
</dbReference>
<dbReference type="Gene3D" id="1.25.10.10">
    <property type="entry name" value="Leucine-rich Repeat Variant"/>
    <property type="match status" value="1"/>
</dbReference>
<evidence type="ECO:0000256" key="1">
    <source>
        <dbReference type="ARBA" id="ARBA00007690"/>
    </source>
</evidence>
<dbReference type="InterPro" id="IPR052087">
    <property type="entry name" value="RRP12"/>
</dbReference>
<reference evidence="4 5" key="1">
    <citation type="submission" date="2018-04" db="EMBL/GenBank/DDBJ databases">
        <authorList>
            <person name="Zhang X."/>
            <person name="Yuan J."/>
            <person name="Li F."/>
            <person name="Xiang J."/>
        </authorList>
    </citation>
    <scope>NUCLEOTIDE SEQUENCE [LARGE SCALE GENOMIC DNA]</scope>
    <source>
        <tissue evidence="4">Muscle</tissue>
    </source>
</reference>
<comment type="caution">
    <text evidence="4">The sequence shown here is derived from an EMBL/GenBank/DDBJ whole genome shotgun (WGS) entry which is preliminary data.</text>
</comment>
<gene>
    <name evidence="4" type="ORF">C7M84_018484</name>
</gene>
<feature type="compositionally biased region" description="Acidic residues" evidence="2">
    <location>
        <begin position="627"/>
        <end position="644"/>
    </location>
</feature>